<evidence type="ECO:0000256" key="7">
    <source>
        <dbReference type="SAM" id="Phobius"/>
    </source>
</evidence>
<evidence type="ECO:0000259" key="8">
    <source>
        <dbReference type="Pfam" id="PF01618"/>
    </source>
</evidence>
<feature type="transmembrane region" description="Helical" evidence="7">
    <location>
        <begin position="12"/>
        <end position="31"/>
    </location>
</feature>
<dbReference type="Pfam" id="PF01618">
    <property type="entry name" value="MotA_ExbB"/>
    <property type="match status" value="1"/>
</dbReference>
<evidence type="ECO:0000256" key="3">
    <source>
        <dbReference type="ARBA" id="ARBA00022475"/>
    </source>
</evidence>
<name>A0A3B1B7X5_9ZZZZ</name>
<feature type="transmembrane region" description="Helical" evidence="7">
    <location>
        <begin position="154"/>
        <end position="175"/>
    </location>
</feature>
<keyword evidence="3" id="KW-1003">Cell membrane</keyword>
<evidence type="ECO:0000256" key="1">
    <source>
        <dbReference type="ARBA" id="ARBA00004651"/>
    </source>
</evidence>
<protein>
    <submittedName>
        <fullName evidence="9">MotA/TolQ/ExbB proton channel family protein</fullName>
    </submittedName>
</protein>
<accession>A0A3B1B7X5</accession>
<dbReference type="PANTHER" id="PTHR30625:SF11">
    <property type="entry name" value="MOTA_TOLQ_EXBB PROTON CHANNEL DOMAIN-CONTAINING PROTEIN"/>
    <property type="match status" value="1"/>
</dbReference>
<dbReference type="InterPro" id="IPR050790">
    <property type="entry name" value="ExbB/TolQ_transport"/>
</dbReference>
<feature type="transmembrane region" description="Helical" evidence="7">
    <location>
        <begin position="106"/>
        <end position="134"/>
    </location>
</feature>
<evidence type="ECO:0000256" key="5">
    <source>
        <dbReference type="ARBA" id="ARBA00022989"/>
    </source>
</evidence>
<dbReference type="GO" id="GO:0005886">
    <property type="term" value="C:plasma membrane"/>
    <property type="evidence" value="ECO:0007669"/>
    <property type="project" value="UniProtKB-SubCell"/>
</dbReference>
<evidence type="ECO:0000256" key="2">
    <source>
        <dbReference type="ARBA" id="ARBA00010442"/>
    </source>
</evidence>
<evidence type="ECO:0000256" key="4">
    <source>
        <dbReference type="ARBA" id="ARBA00022692"/>
    </source>
</evidence>
<organism evidence="9">
    <name type="scientific">hydrothermal vent metagenome</name>
    <dbReference type="NCBI Taxonomy" id="652676"/>
    <lineage>
        <taxon>unclassified sequences</taxon>
        <taxon>metagenomes</taxon>
        <taxon>ecological metagenomes</taxon>
    </lineage>
</organism>
<dbReference type="AlphaFoldDB" id="A0A3B1B7X5"/>
<dbReference type="PANTHER" id="PTHR30625">
    <property type="entry name" value="PROTEIN TOLQ"/>
    <property type="match status" value="1"/>
</dbReference>
<keyword evidence="4 7" id="KW-0812">Transmembrane</keyword>
<proteinExistence type="inferred from homology"/>
<evidence type="ECO:0000256" key="6">
    <source>
        <dbReference type="ARBA" id="ARBA00023136"/>
    </source>
</evidence>
<comment type="subcellular location">
    <subcellularLocation>
        <location evidence="1">Cell membrane</location>
        <topology evidence="1">Multi-pass membrane protein</topology>
    </subcellularLocation>
</comment>
<keyword evidence="5 7" id="KW-1133">Transmembrane helix</keyword>
<reference evidence="9" key="1">
    <citation type="submission" date="2018-06" db="EMBL/GenBank/DDBJ databases">
        <authorList>
            <person name="Zhirakovskaya E."/>
        </authorList>
    </citation>
    <scope>NUCLEOTIDE SEQUENCE</scope>
</reference>
<feature type="domain" description="MotA/TolQ/ExbB proton channel" evidence="8">
    <location>
        <begin position="67"/>
        <end position="187"/>
    </location>
</feature>
<sequence length="211" mass="23081">MFEMVQAGGWLMLPIIFASIIAFAIIGERFWSLQPRRIAPRHLVGQVWQLHKSDTLDDEHIDALVDNSPLGRILAAGLVNRDHPREIMKEAIEETGRQVVMQLERYLNTLGTIASVTPLLGLLGTVIGMIKVFAAITTHGVGNPGVLAGGISEALITTAAGLSVAIPSLIFYRFFRGRVDELVLLMEDDALKIVDVMHGDREDDSEQDSAA</sequence>
<evidence type="ECO:0000313" key="9">
    <source>
        <dbReference type="EMBL" id="VAX07508.1"/>
    </source>
</evidence>
<comment type="similarity">
    <text evidence="2">Belongs to the ExbB/TolQ family.</text>
</comment>
<gene>
    <name evidence="9" type="ORF">MNBD_GAMMA25-377</name>
</gene>
<keyword evidence="6 7" id="KW-0472">Membrane</keyword>
<dbReference type="EMBL" id="UOFY01000017">
    <property type="protein sequence ID" value="VAX07508.1"/>
    <property type="molecule type" value="Genomic_DNA"/>
</dbReference>
<dbReference type="GO" id="GO:0017038">
    <property type="term" value="P:protein import"/>
    <property type="evidence" value="ECO:0007669"/>
    <property type="project" value="TreeGrafter"/>
</dbReference>
<dbReference type="InterPro" id="IPR002898">
    <property type="entry name" value="MotA_ExbB_proton_chnl"/>
</dbReference>